<dbReference type="RefSeq" id="WP_086274685.1">
    <property type="nucleotide sequence ID" value="NZ_NGKU01000001.1"/>
</dbReference>
<name>A0A242A6Q8_9ENTE</name>
<comment type="caution">
    <text evidence="1">The sequence shown here is derived from an EMBL/GenBank/DDBJ whole genome shotgun (WGS) entry which is preliminary data.</text>
</comment>
<evidence type="ECO:0008006" key="3">
    <source>
        <dbReference type="Google" id="ProtNLM"/>
    </source>
</evidence>
<sequence>MGSVSCKVDFGRALEKLNSNSIRKGRMNLANKAHRDMNENYVPMKSQYLRDQSFVESDGSQITWVARYAAAQYNGGFITKSGKSVVFSNYTTRGTGPFWDDVAIPVFMTSWLEAFKKGADW</sequence>
<dbReference type="AlphaFoldDB" id="A0A242A6Q8"/>
<reference evidence="1 2" key="1">
    <citation type="submission" date="2017-05" db="EMBL/GenBank/DDBJ databases">
        <title>The Genome Sequence of Enterococcus sp. 8G7_MSG3316.</title>
        <authorList>
            <consortium name="The Broad Institute Genomics Platform"/>
            <consortium name="The Broad Institute Genomic Center for Infectious Diseases"/>
            <person name="Earl A."/>
            <person name="Manson A."/>
            <person name="Schwartman J."/>
            <person name="Gilmore M."/>
            <person name="Abouelleil A."/>
            <person name="Cao P."/>
            <person name="Chapman S."/>
            <person name="Cusick C."/>
            <person name="Shea T."/>
            <person name="Young S."/>
            <person name="Neafsey D."/>
            <person name="Nusbaum C."/>
            <person name="Birren B."/>
        </authorList>
    </citation>
    <scope>NUCLEOTIDE SEQUENCE [LARGE SCALE GENOMIC DNA]</scope>
    <source>
        <strain evidence="1 2">8G7_MSG3316</strain>
    </source>
</reference>
<accession>A0A242A6Q8</accession>
<organism evidence="1 2">
    <name type="scientific">Candidatus Enterococcus testudinis</name>
    <dbReference type="NCBI Taxonomy" id="1834191"/>
    <lineage>
        <taxon>Bacteria</taxon>
        <taxon>Bacillati</taxon>
        <taxon>Bacillota</taxon>
        <taxon>Bacilli</taxon>
        <taxon>Lactobacillales</taxon>
        <taxon>Enterococcaceae</taxon>
        <taxon>Enterococcus</taxon>
    </lineage>
</organism>
<dbReference type="Proteomes" id="UP000195043">
    <property type="component" value="Unassembled WGS sequence"/>
</dbReference>
<dbReference type="InterPro" id="IPR021080">
    <property type="entry name" value="Minor_capsid_protein"/>
</dbReference>
<dbReference type="OrthoDB" id="2221953at2"/>
<dbReference type="EMBL" id="NGKU01000001">
    <property type="protein sequence ID" value="OTN76727.1"/>
    <property type="molecule type" value="Genomic_DNA"/>
</dbReference>
<evidence type="ECO:0000313" key="2">
    <source>
        <dbReference type="Proteomes" id="UP000195043"/>
    </source>
</evidence>
<dbReference type="STRING" id="1834191.A5886_001806"/>
<evidence type="ECO:0000313" key="1">
    <source>
        <dbReference type="EMBL" id="OTN76727.1"/>
    </source>
</evidence>
<keyword evidence="2" id="KW-1185">Reference proteome</keyword>
<gene>
    <name evidence="1" type="ORF">A5886_001806</name>
</gene>
<dbReference type="Pfam" id="PF11114">
    <property type="entry name" value="Minor_capsid_2"/>
    <property type="match status" value="1"/>
</dbReference>
<protein>
    <recommendedName>
        <fullName evidence="3">Minor capsid protein</fullName>
    </recommendedName>
</protein>
<proteinExistence type="predicted"/>